<feature type="transmembrane region" description="Helical" evidence="6">
    <location>
        <begin position="54"/>
        <end position="74"/>
    </location>
</feature>
<organism evidence="8 9">
    <name type="scientific">Diploscapter pachys</name>
    <dbReference type="NCBI Taxonomy" id="2018661"/>
    <lineage>
        <taxon>Eukaryota</taxon>
        <taxon>Metazoa</taxon>
        <taxon>Ecdysozoa</taxon>
        <taxon>Nematoda</taxon>
        <taxon>Chromadorea</taxon>
        <taxon>Rhabditida</taxon>
        <taxon>Rhabditina</taxon>
        <taxon>Rhabditomorpha</taxon>
        <taxon>Rhabditoidea</taxon>
        <taxon>Rhabditidae</taxon>
        <taxon>Diploscapter</taxon>
    </lineage>
</organism>
<dbReference type="PANTHER" id="PTHR21324:SF2">
    <property type="entry name" value="EG:22E5.9 PROTEIN"/>
    <property type="match status" value="1"/>
</dbReference>
<feature type="domain" description="CWH43-like N-terminal" evidence="7">
    <location>
        <begin position="11"/>
        <end position="238"/>
    </location>
</feature>
<comment type="subcellular location">
    <subcellularLocation>
        <location evidence="1">Endomembrane system</location>
        <topology evidence="1">Multi-pass membrane protein</topology>
    </subcellularLocation>
</comment>
<dbReference type="OrthoDB" id="191706at2759"/>
<evidence type="ECO:0000256" key="5">
    <source>
        <dbReference type="ARBA" id="ARBA00023136"/>
    </source>
</evidence>
<evidence type="ECO:0000256" key="1">
    <source>
        <dbReference type="ARBA" id="ARBA00004127"/>
    </source>
</evidence>
<feature type="transmembrane region" description="Helical" evidence="6">
    <location>
        <begin position="208"/>
        <end position="230"/>
    </location>
</feature>
<proteinExistence type="inferred from homology"/>
<dbReference type="GO" id="GO:0012505">
    <property type="term" value="C:endomembrane system"/>
    <property type="evidence" value="ECO:0007669"/>
    <property type="project" value="UniProtKB-SubCell"/>
</dbReference>
<keyword evidence="3 6" id="KW-0812">Transmembrane</keyword>
<dbReference type="InterPro" id="IPR019402">
    <property type="entry name" value="CWH43_N"/>
</dbReference>
<keyword evidence="4 6" id="KW-1133">Transmembrane helix</keyword>
<evidence type="ECO:0000256" key="2">
    <source>
        <dbReference type="ARBA" id="ARBA00006565"/>
    </source>
</evidence>
<name>A0A2A2KN87_9BILA</name>
<dbReference type="InterPro" id="IPR050911">
    <property type="entry name" value="DRAM/TMEM150_Autophagy_Mod"/>
</dbReference>
<evidence type="ECO:0000313" key="8">
    <source>
        <dbReference type="EMBL" id="PAV75476.1"/>
    </source>
</evidence>
<dbReference type="AlphaFoldDB" id="A0A2A2KN87"/>
<accession>A0A2A2KN87</accession>
<evidence type="ECO:0000256" key="6">
    <source>
        <dbReference type="SAM" id="Phobius"/>
    </source>
</evidence>
<feature type="transmembrane region" description="Helical" evidence="6">
    <location>
        <begin position="12"/>
        <end position="34"/>
    </location>
</feature>
<feature type="transmembrane region" description="Helical" evidence="6">
    <location>
        <begin position="160"/>
        <end position="183"/>
    </location>
</feature>
<protein>
    <recommendedName>
        <fullName evidence="7">CWH43-like N-terminal domain-containing protein</fullName>
    </recommendedName>
</protein>
<comment type="caution">
    <text evidence="8">The sequence shown here is derived from an EMBL/GenBank/DDBJ whole genome shotgun (WGS) entry which is preliminary data.</text>
</comment>
<comment type="similarity">
    <text evidence="2">Belongs to the DRAM/TMEM150 family.</text>
</comment>
<dbReference type="PANTHER" id="PTHR21324">
    <property type="entry name" value="FASTING-INDUCIBLE INTEGRAL MEMBRANE PROTEIN TM6P1-RELATED"/>
    <property type="match status" value="1"/>
</dbReference>
<evidence type="ECO:0000256" key="4">
    <source>
        <dbReference type="ARBA" id="ARBA00022989"/>
    </source>
</evidence>
<dbReference type="Proteomes" id="UP000218231">
    <property type="component" value="Unassembled WGS sequence"/>
</dbReference>
<sequence>MLQCGILGAGHLPVIFAIVFFFNLGCTYLMAVFHDDVEPVFPYISASGDHRPESCFFSLLLNITSCLSMLVIYIRYQLIESLIRDSDQQISNLNFVSLILGLLGGFGMMVVANFQETAVIMVHLIAACICFGSGCLYMIVQSYITIKMYPLYTNKRIGYIRTAITAVSTISFITAITFGKLAANKYHEYYPDLPTPRPWNRRMWMPGYNLHVISAIFEWIMAISHILFVLSYSRDFEKIRVECSAAMLVNHLDHSPIFHRSQEELSQ</sequence>
<evidence type="ECO:0000313" key="9">
    <source>
        <dbReference type="Proteomes" id="UP000218231"/>
    </source>
</evidence>
<reference evidence="8 9" key="1">
    <citation type="journal article" date="2017" name="Curr. Biol.">
        <title>Genome architecture and evolution of a unichromosomal asexual nematode.</title>
        <authorList>
            <person name="Fradin H."/>
            <person name="Zegar C."/>
            <person name="Gutwein M."/>
            <person name="Lucas J."/>
            <person name="Kovtun M."/>
            <person name="Corcoran D."/>
            <person name="Baugh L.R."/>
            <person name="Kiontke K."/>
            <person name="Gunsalus K."/>
            <person name="Fitch D.H."/>
            <person name="Piano F."/>
        </authorList>
    </citation>
    <scope>NUCLEOTIDE SEQUENCE [LARGE SCALE GENOMIC DNA]</scope>
    <source>
        <strain evidence="8">PF1309</strain>
    </source>
</reference>
<feature type="transmembrane region" description="Helical" evidence="6">
    <location>
        <begin position="95"/>
        <end position="114"/>
    </location>
</feature>
<evidence type="ECO:0000259" key="7">
    <source>
        <dbReference type="Pfam" id="PF10277"/>
    </source>
</evidence>
<feature type="transmembrane region" description="Helical" evidence="6">
    <location>
        <begin position="120"/>
        <end position="140"/>
    </location>
</feature>
<keyword evidence="9" id="KW-1185">Reference proteome</keyword>
<dbReference type="Pfam" id="PF10277">
    <property type="entry name" value="Frag1"/>
    <property type="match status" value="1"/>
</dbReference>
<dbReference type="EMBL" id="LIAE01008088">
    <property type="protein sequence ID" value="PAV75476.1"/>
    <property type="molecule type" value="Genomic_DNA"/>
</dbReference>
<evidence type="ECO:0000256" key="3">
    <source>
        <dbReference type="ARBA" id="ARBA00022692"/>
    </source>
</evidence>
<gene>
    <name evidence="8" type="ORF">WR25_16229</name>
</gene>
<keyword evidence="5 6" id="KW-0472">Membrane</keyword>